<organism evidence="2 3">
    <name type="scientific">Hevea brasiliensis</name>
    <name type="common">Para rubber tree</name>
    <name type="synonym">Siphonia brasiliensis</name>
    <dbReference type="NCBI Taxonomy" id="3981"/>
    <lineage>
        <taxon>Eukaryota</taxon>
        <taxon>Viridiplantae</taxon>
        <taxon>Streptophyta</taxon>
        <taxon>Embryophyta</taxon>
        <taxon>Tracheophyta</taxon>
        <taxon>Spermatophyta</taxon>
        <taxon>Magnoliopsida</taxon>
        <taxon>eudicotyledons</taxon>
        <taxon>Gunneridae</taxon>
        <taxon>Pentapetalae</taxon>
        <taxon>rosids</taxon>
        <taxon>fabids</taxon>
        <taxon>Malpighiales</taxon>
        <taxon>Euphorbiaceae</taxon>
        <taxon>Crotonoideae</taxon>
        <taxon>Micrandreae</taxon>
        <taxon>Hevea</taxon>
    </lineage>
</organism>
<dbReference type="PANTHER" id="PTHR47926">
    <property type="entry name" value="PENTATRICOPEPTIDE REPEAT-CONTAINING PROTEIN"/>
    <property type="match status" value="1"/>
</dbReference>
<dbReference type="GO" id="GO:0003723">
    <property type="term" value="F:RNA binding"/>
    <property type="evidence" value="ECO:0007669"/>
    <property type="project" value="InterPro"/>
</dbReference>
<dbReference type="NCBIfam" id="TIGR00756">
    <property type="entry name" value="PPR"/>
    <property type="match status" value="1"/>
</dbReference>
<keyword evidence="3" id="KW-1185">Reference proteome</keyword>
<dbReference type="Pfam" id="PF20431">
    <property type="entry name" value="E_motif"/>
    <property type="match status" value="1"/>
</dbReference>
<dbReference type="SUPFAM" id="SSF48452">
    <property type="entry name" value="TPR-like"/>
    <property type="match status" value="1"/>
</dbReference>
<dbReference type="EMBL" id="JAAGAX010000013">
    <property type="protein sequence ID" value="KAF2295006.1"/>
    <property type="molecule type" value="Genomic_DNA"/>
</dbReference>
<evidence type="ECO:0000313" key="2">
    <source>
        <dbReference type="EMBL" id="KAF2295006.1"/>
    </source>
</evidence>
<dbReference type="GO" id="GO:0009451">
    <property type="term" value="P:RNA modification"/>
    <property type="evidence" value="ECO:0007669"/>
    <property type="project" value="InterPro"/>
</dbReference>
<evidence type="ECO:0008006" key="4">
    <source>
        <dbReference type="Google" id="ProtNLM"/>
    </source>
</evidence>
<dbReference type="AlphaFoldDB" id="A0A6A6L4E5"/>
<dbReference type="InterPro" id="IPR046960">
    <property type="entry name" value="PPR_At4g14850-like_plant"/>
</dbReference>
<evidence type="ECO:0000313" key="3">
    <source>
        <dbReference type="Proteomes" id="UP000467840"/>
    </source>
</evidence>
<dbReference type="InterPro" id="IPR011990">
    <property type="entry name" value="TPR-like_helical_dom_sf"/>
</dbReference>
<gene>
    <name evidence="2" type="ORF">GH714_030118</name>
</gene>
<evidence type="ECO:0000256" key="1">
    <source>
        <dbReference type="ARBA" id="ARBA00022737"/>
    </source>
</evidence>
<dbReference type="InterPro" id="IPR002885">
    <property type="entry name" value="PPR_rpt"/>
</dbReference>
<dbReference type="PANTHER" id="PTHR47926:SF352">
    <property type="entry name" value="REPEAT-CONTAINING PROTEIN, PUTATIVE-RELATED"/>
    <property type="match status" value="1"/>
</dbReference>
<dbReference type="InterPro" id="IPR046848">
    <property type="entry name" value="E_motif"/>
</dbReference>
<dbReference type="FunFam" id="1.25.40.10:FF:000348">
    <property type="entry name" value="Pentatricopeptide repeat-containing protein chloroplastic"/>
    <property type="match status" value="1"/>
</dbReference>
<reference evidence="2 3" key="1">
    <citation type="journal article" date="2020" name="Mol. Plant">
        <title>The Chromosome-Based Rubber Tree Genome Provides New Insights into Spurge Genome Evolution and Rubber Biosynthesis.</title>
        <authorList>
            <person name="Liu J."/>
            <person name="Shi C."/>
            <person name="Shi C.C."/>
            <person name="Li W."/>
            <person name="Zhang Q.J."/>
            <person name="Zhang Y."/>
            <person name="Li K."/>
            <person name="Lu H.F."/>
            <person name="Shi C."/>
            <person name="Zhu S.T."/>
            <person name="Xiao Z.Y."/>
            <person name="Nan H."/>
            <person name="Yue Y."/>
            <person name="Zhu X.G."/>
            <person name="Wu Y."/>
            <person name="Hong X.N."/>
            <person name="Fan G.Y."/>
            <person name="Tong Y."/>
            <person name="Zhang D."/>
            <person name="Mao C.L."/>
            <person name="Liu Y.L."/>
            <person name="Hao S.J."/>
            <person name="Liu W.Q."/>
            <person name="Lv M.Q."/>
            <person name="Zhang H.B."/>
            <person name="Liu Y."/>
            <person name="Hu-Tang G.R."/>
            <person name="Wang J.P."/>
            <person name="Wang J.H."/>
            <person name="Sun Y.H."/>
            <person name="Ni S.B."/>
            <person name="Chen W.B."/>
            <person name="Zhang X.C."/>
            <person name="Jiao Y.N."/>
            <person name="Eichler E.E."/>
            <person name="Li G.H."/>
            <person name="Liu X."/>
            <person name="Gao L.Z."/>
        </authorList>
    </citation>
    <scope>NUCLEOTIDE SEQUENCE [LARGE SCALE GENOMIC DNA]</scope>
    <source>
        <strain evidence="3">cv. GT1</strain>
        <tissue evidence="2">Leaf</tissue>
    </source>
</reference>
<dbReference type="GO" id="GO:0099402">
    <property type="term" value="P:plant organ development"/>
    <property type="evidence" value="ECO:0007669"/>
    <property type="project" value="UniProtKB-ARBA"/>
</dbReference>
<dbReference type="FunFam" id="1.25.40.10:FF:000158">
    <property type="entry name" value="pentatricopeptide repeat-containing protein At2g33680"/>
    <property type="match status" value="1"/>
</dbReference>
<dbReference type="Pfam" id="PF01535">
    <property type="entry name" value="PPR"/>
    <property type="match status" value="4"/>
</dbReference>
<dbReference type="Gene3D" id="1.25.40.10">
    <property type="entry name" value="Tetratricopeptide repeat domain"/>
    <property type="match status" value="2"/>
</dbReference>
<protein>
    <recommendedName>
        <fullName evidence="4">Pentatricopeptide repeat-containing protein</fullName>
    </recommendedName>
</protein>
<keyword evidence="1" id="KW-0677">Repeat</keyword>
<sequence length="382" mass="42496">MLQNGMCPDNYTLPYVLKACSKLQSCFLGELVHGHCLQLGFVTNTVVGNSLMFMYCGFSNMKAARYIFDEIPSPCAVSWTLMISGYAKAGDICSAKLFFDEAPEKDRGIWGAMISGYVQNNCFKECLYTFRLMQLIDMVPDEGIFLSILCACAQLGALDTGIWIHRYLDRIGLPLSIRLSTGLIDMPDDVTFIAMLSACSYSGMAQEGLRVLDRMCNVYDIEPRSEHYGCMVDLLSRAGLLQEAKEMIQRMPNSSSSSEEAVAWRALLSACCNQGQPQLAQVASEKLLQLEPHSGAYVLLSNLYATTGKHDDAKRIKKMMRNKGLNKAPGCSSIKINGIVHEFVAGEKIHKQLEEIESVLEKMKKQLNYLGCDPYPFLVDQT</sequence>
<comment type="caution">
    <text evidence="2">The sequence shown here is derived from an EMBL/GenBank/DDBJ whole genome shotgun (WGS) entry which is preliminary data.</text>
</comment>
<accession>A0A6A6L4E5</accession>
<name>A0A6A6L4E5_HEVBR</name>
<dbReference type="Proteomes" id="UP000467840">
    <property type="component" value="Chromosome 7"/>
</dbReference>
<proteinExistence type="predicted"/>